<organism evidence="1 2">
    <name type="scientific">Mycobacterium phage Thonko</name>
    <dbReference type="NCBI Taxonomy" id="2282910"/>
    <lineage>
        <taxon>Viruses</taxon>
        <taxon>Duplodnaviria</taxon>
        <taxon>Heunggongvirae</taxon>
        <taxon>Uroviricota</taxon>
        <taxon>Caudoviricetes</taxon>
        <taxon>Bclasvirinae</taxon>
        <taxon>Thonkovirus</taxon>
        <taxon>Thonkovirus thonko</taxon>
    </lineage>
</organism>
<protein>
    <submittedName>
        <fullName evidence="1">Minor tail protein</fullName>
    </submittedName>
</protein>
<gene>
    <name evidence="1" type="primary">28</name>
    <name evidence="1" type="ORF">PBI_THONKO_28</name>
</gene>
<dbReference type="KEGG" id="vg:60320783"/>
<dbReference type="Proteomes" id="UP000259812">
    <property type="component" value="Genome"/>
</dbReference>
<dbReference type="EMBL" id="MH632120">
    <property type="protein sequence ID" value="AXN53300.1"/>
    <property type="molecule type" value="Genomic_DNA"/>
</dbReference>
<sequence>MPVVTDDQIISLHSVSGSTVAEYTPDKQVTSMWTRDLSEVSRAELTLPPVIDLDALPEIVPWLHWVSVWDGERNIKLWSGPVQRRAINRRGLTVSARDGGALLQRTRNPITKRWDAADPAWIAGELWRSMIEQNGLREPPIIREDPDGERFDYRVVKDDQMLDATISDLVNLGLRWSIVSGVPILGPLPHDPVATLTEADFIGDGIELLRDGSTTFNDILVRGPDNLARSHVDLHGLQLEAIVNVDSMFGLSNVERAAYEKARHNASIRDVISLPQGTQLSPDAPVSIDELMPSARFVIEAYGLRQLVELIGVEVTRDQTGGVATAVKMEAVPPKIELDDVKPGGSTSPLTGAAL</sequence>
<reference evidence="2" key="1">
    <citation type="submission" date="2018-07" db="EMBL/GenBank/DDBJ databases">
        <authorList>
            <person name="Quirk P.G."/>
            <person name="Krulwich T.A."/>
        </authorList>
    </citation>
    <scope>NUCLEOTIDE SEQUENCE [LARGE SCALE GENOMIC DNA]</scope>
</reference>
<accession>A0A346FC75</accession>
<proteinExistence type="predicted"/>
<dbReference type="RefSeq" id="YP_009949379.1">
    <property type="nucleotide sequence ID" value="NC_051580.1"/>
</dbReference>
<evidence type="ECO:0000313" key="1">
    <source>
        <dbReference type="EMBL" id="AXN53300.1"/>
    </source>
</evidence>
<name>A0A346FC75_9CAUD</name>
<dbReference type="GeneID" id="60320783"/>
<evidence type="ECO:0000313" key="2">
    <source>
        <dbReference type="Proteomes" id="UP000259812"/>
    </source>
</evidence>
<keyword evidence="2" id="KW-1185">Reference proteome</keyword>